<dbReference type="AlphaFoldDB" id="A0A0R2TWG7"/>
<dbReference type="Gene3D" id="1.10.10.10">
    <property type="entry name" value="Winged helix-like DNA-binding domain superfamily/Winged helix DNA-binding domain"/>
    <property type="match status" value="1"/>
</dbReference>
<proteinExistence type="inferred from homology"/>
<dbReference type="GO" id="GO:0016987">
    <property type="term" value="F:sigma factor activity"/>
    <property type="evidence" value="ECO:0007669"/>
    <property type="project" value="UniProtKB-KW"/>
</dbReference>
<dbReference type="InterPro" id="IPR013324">
    <property type="entry name" value="RNA_pol_sigma_r3/r4-like"/>
</dbReference>
<keyword evidence="3" id="KW-0731">Sigma factor</keyword>
<dbReference type="CDD" id="cd06171">
    <property type="entry name" value="Sigma70_r4"/>
    <property type="match status" value="1"/>
</dbReference>
<protein>
    <recommendedName>
        <fullName evidence="9">RNA polymerase subunit sigma-70</fullName>
    </recommendedName>
</protein>
<dbReference type="SUPFAM" id="SSF88659">
    <property type="entry name" value="Sigma3 and sigma4 domains of RNA polymerase sigma factors"/>
    <property type="match status" value="1"/>
</dbReference>
<dbReference type="InterPro" id="IPR007627">
    <property type="entry name" value="RNA_pol_sigma70_r2"/>
</dbReference>
<dbReference type="PANTHER" id="PTHR43133:SF64">
    <property type="entry name" value="ECF SIGMA FACTOR"/>
    <property type="match status" value="1"/>
</dbReference>
<evidence type="ECO:0000259" key="6">
    <source>
        <dbReference type="Pfam" id="PF08281"/>
    </source>
</evidence>
<evidence type="ECO:0008006" key="9">
    <source>
        <dbReference type="Google" id="ProtNLM"/>
    </source>
</evidence>
<dbReference type="SUPFAM" id="SSF88946">
    <property type="entry name" value="Sigma2 domain of RNA polymerase sigma factors"/>
    <property type="match status" value="1"/>
</dbReference>
<dbReference type="NCBIfam" id="TIGR02937">
    <property type="entry name" value="sigma70-ECF"/>
    <property type="match status" value="1"/>
</dbReference>
<dbReference type="InterPro" id="IPR014284">
    <property type="entry name" value="RNA_pol_sigma-70_dom"/>
</dbReference>
<evidence type="ECO:0000313" key="7">
    <source>
        <dbReference type="EMBL" id="KRO91188.1"/>
    </source>
</evidence>
<gene>
    <name evidence="7" type="ORF">ABS24_06040</name>
</gene>
<evidence type="ECO:0000256" key="2">
    <source>
        <dbReference type="ARBA" id="ARBA00023015"/>
    </source>
</evidence>
<name>A0A0R2TWG7_9GAMM</name>
<dbReference type="Proteomes" id="UP000051213">
    <property type="component" value="Unassembled WGS sequence"/>
</dbReference>
<feature type="domain" description="RNA polymerase sigma factor 70 region 4 type 2" evidence="6">
    <location>
        <begin position="161"/>
        <end position="212"/>
    </location>
</feature>
<reference evidence="7 8" key="1">
    <citation type="submission" date="2015-10" db="EMBL/GenBank/DDBJ databases">
        <title>Metagenome-Assembled Genomes uncover a global brackish microbiome.</title>
        <authorList>
            <person name="Hugerth L.W."/>
            <person name="Larsson J."/>
            <person name="Alneberg J."/>
            <person name="Lindh M.V."/>
            <person name="Legrand C."/>
            <person name="Pinhassi J."/>
            <person name="Andersson A.F."/>
        </authorList>
    </citation>
    <scope>NUCLEOTIDE SEQUENCE [LARGE SCALE GENOMIC DNA]</scope>
    <source>
        <strain evidence="7">BACL26 MAG-121220-bin70</strain>
    </source>
</reference>
<dbReference type="PANTHER" id="PTHR43133">
    <property type="entry name" value="RNA POLYMERASE ECF-TYPE SIGMA FACTO"/>
    <property type="match status" value="1"/>
</dbReference>
<dbReference type="InterPro" id="IPR013249">
    <property type="entry name" value="RNA_pol_sigma70_r4_t2"/>
</dbReference>
<dbReference type="InterPro" id="IPR036388">
    <property type="entry name" value="WH-like_DNA-bd_sf"/>
</dbReference>
<evidence type="ECO:0000313" key="8">
    <source>
        <dbReference type="Proteomes" id="UP000051213"/>
    </source>
</evidence>
<evidence type="ECO:0000259" key="5">
    <source>
        <dbReference type="Pfam" id="PF04542"/>
    </source>
</evidence>
<dbReference type="GO" id="GO:0003677">
    <property type="term" value="F:DNA binding"/>
    <property type="evidence" value="ECO:0007669"/>
    <property type="project" value="InterPro"/>
</dbReference>
<evidence type="ECO:0000256" key="3">
    <source>
        <dbReference type="ARBA" id="ARBA00023082"/>
    </source>
</evidence>
<dbReference type="GO" id="GO:0006352">
    <property type="term" value="P:DNA-templated transcription initiation"/>
    <property type="evidence" value="ECO:0007669"/>
    <property type="project" value="InterPro"/>
</dbReference>
<organism evidence="7 8">
    <name type="scientific">SAR92 bacterium BACL26 MAG-121220-bin70</name>
    <dbReference type="NCBI Taxonomy" id="1655626"/>
    <lineage>
        <taxon>Bacteria</taxon>
        <taxon>Pseudomonadati</taxon>
        <taxon>Pseudomonadota</taxon>
        <taxon>Gammaproteobacteria</taxon>
        <taxon>Cellvibrionales</taxon>
        <taxon>Porticoccaceae</taxon>
        <taxon>SAR92 clade</taxon>
    </lineage>
</organism>
<dbReference type="Pfam" id="PF04542">
    <property type="entry name" value="Sigma70_r2"/>
    <property type="match status" value="1"/>
</dbReference>
<dbReference type="EMBL" id="LICA01000585">
    <property type="protein sequence ID" value="KRO91188.1"/>
    <property type="molecule type" value="Genomic_DNA"/>
</dbReference>
<keyword evidence="4" id="KW-0804">Transcription</keyword>
<dbReference type="InterPro" id="IPR039425">
    <property type="entry name" value="RNA_pol_sigma-70-like"/>
</dbReference>
<feature type="domain" description="RNA polymerase sigma-70 region 2" evidence="5">
    <location>
        <begin position="61"/>
        <end position="114"/>
    </location>
</feature>
<evidence type="ECO:0000256" key="4">
    <source>
        <dbReference type="ARBA" id="ARBA00023163"/>
    </source>
</evidence>
<comment type="caution">
    <text evidence="7">The sequence shown here is derived from an EMBL/GenBank/DDBJ whole genome shotgun (WGS) entry which is preliminary data.</text>
</comment>
<evidence type="ECO:0000256" key="1">
    <source>
        <dbReference type="ARBA" id="ARBA00010641"/>
    </source>
</evidence>
<dbReference type="InterPro" id="IPR013325">
    <property type="entry name" value="RNA_pol_sigma_r2"/>
</dbReference>
<comment type="similarity">
    <text evidence="1">Belongs to the sigma-70 factor family. ECF subfamily.</text>
</comment>
<dbReference type="Gene3D" id="1.10.1740.10">
    <property type="match status" value="1"/>
</dbReference>
<dbReference type="NCBIfam" id="NF006550">
    <property type="entry name" value="PRK09047.1"/>
    <property type="match status" value="1"/>
</dbReference>
<sequence length="222" mass="25848">MEAMTALIETDYIMTVKPSPTSPSSESSISRELSTAESVAPAYKTMEEFLKTIEKRAFVIAKISTSRHEDALDIVQETMFKMVEKYGSKPVLEWRPLFYRILNNKITDHYRRQAVRNKIFIWKSSDNDQSDDCFQSDIASSVERRSEEPDEMLMRQQRIERLAKGVQKLARRQREAFLLRSWECLSTRETAYAMGCTEGSVKTHYSRALEKLREQLAGYDYD</sequence>
<keyword evidence="2" id="KW-0805">Transcription regulation</keyword>
<dbReference type="Pfam" id="PF08281">
    <property type="entry name" value="Sigma70_r4_2"/>
    <property type="match status" value="1"/>
</dbReference>
<accession>A0A0R2TWG7</accession>